<dbReference type="InterPro" id="IPR036388">
    <property type="entry name" value="WH-like_DNA-bd_sf"/>
</dbReference>
<dbReference type="InterPro" id="IPR000835">
    <property type="entry name" value="HTH_MarR-typ"/>
</dbReference>
<dbReference type="InterPro" id="IPR039422">
    <property type="entry name" value="MarR/SlyA-like"/>
</dbReference>
<sequence length="170" mass="18487">MARRADAVPAQDVADIGMAMWKKERPDIDCSGKAVTGRILRLAEVFMAAMNTNMSRFDVRYAHYAIVGTLRAAGKPYCMSPTELQNTLMITSGGVSNLLKKVEQMGYIRRRSDPGDGRGVIVELTRAGFALSEETMRAQAETERGLVAALSPSEQVVLAGLLRRLVLANG</sequence>
<accession>A0A5C8PG15</accession>
<dbReference type="PANTHER" id="PTHR33164:SF104">
    <property type="entry name" value="TRANSCRIPTIONAL REGULATORY PROTEIN"/>
    <property type="match status" value="1"/>
</dbReference>
<dbReference type="Pfam" id="PF12802">
    <property type="entry name" value="MarR_2"/>
    <property type="match status" value="1"/>
</dbReference>
<feature type="domain" description="HTH marR-type" evidence="1">
    <location>
        <begin position="32"/>
        <end position="167"/>
    </location>
</feature>
<dbReference type="GO" id="GO:0003700">
    <property type="term" value="F:DNA-binding transcription factor activity"/>
    <property type="evidence" value="ECO:0007669"/>
    <property type="project" value="InterPro"/>
</dbReference>
<dbReference type="EMBL" id="VDUZ01000033">
    <property type="protein sequence ID" value="TXL72459.1"/>
    <property type="molecule type" value="Genomic_DNA"/>
</dbReference>
<comment type="caution">
    <text evidence="2">The sequence shown here is derived from an EMBL/GenBank/DDBJ whole genome shotgun (WGS) entry which is preliminary data.</text>
</comment>
<organism evidence="2 3">
    <name type="scientific">Vineibacter terrae</name>
    <dbReference type="NCBI Taxonomy" id="2586908"/>
    <lineage>
        <taxon>Bacteria</taxon>
        <taxon>Pseudomonadati</taxon>
        <taxon>Pseudomonadota</taxon>
        <taxon>Alphaproteobacteria</taxon>
        <taxon>Hyphomicrobiales</taxon>
        <taxon>Vineibacter</taxon>
    </lineage>
</organism>
<gene>
    <name evidence="2" type="ORF">FHP25_25825</name>
</gene>
<dbReference type="SMART" id="SM00347">
    <property type="entry name" value="HTH_MARR"/>
    <property type="match status" value="1"/>
</dbReference>
<dbReference type="PRINTS" id="PR00598">
    <property type="entry name" value="HTHMARR"/>
</dbReference>
<dbReference type="Proteomes" id="UP000321638">
    <property type="component" value="Unassembled WGS sequence"/>
</dbReference>
<dbReference type="PROSITE" id="PS50995">
    <property type="entry name" value="HTH_MARR_2"/>
    <property type="match status" value="1"/>
</dbReference>
<name>A0A5C8PG15_9HYPH</name>
<dbReference type="OrthoDB" id="32523at2"/>
<dbReference type="GO" id="GO:0006950">
    <property type="term" value="P:response to stress"/>
    <property type="evidence" value="ECO:0007669"/>
    <property type="project" value="TreeGrafter"/>
</dbReference>
<keyword evidence="3" id="KW-1185">Reference proteome</keyword>
<dbReference type="Gene3D" id="1.10.10.10">
    <property type="entry name" value="Winged helix-like DNA-binding domain superfamily/Winged helix DNA-binding domain"/>
    <property type="match status" value="1"/>
</dbReference>
<dbReference type="RefSeq" id="WP_147849869.1">
    <property type="nucleotide sequence ID" value="NZ_VDUZ01000033.1"/>
</dbReference>
<dbReference type="InterPro" id="IPR036390">
    <property type="entry name" value="WH_DNA-bd_sf"/>
</dbReference>
<evidence type="ECO:0000313" key="3">
    <source>
        <dbReference type="Proteomes" id="UP000321638"/>
    </source>
</evidence>
<proteinExistence type="predicted"/>
<reference evidence="2 3" key="1">
    <citation type="submission" date="2019-06" db="EMBL/GenBank/DDBJ databases">
        <title>New taxonomy in bacterial strain CC-CFT640, isolated from vineyard.</title>
        <authorList>
            <person name="Lin S.-Y."/>
            <person name="Tsai C.-F."/>
            <person name="Young C.-C."/>
        </authorList>
    </citation>
    <scope>NUCLEOTIDE SEQUENCE [LARGE SCALE GENOMIC DNA]</scope>
    <source>
        <strain evidence="2 3">CC-CFT640</strain>
    </source>
</reference>
<dbReference type="SUPFAM" id="SSF46785">
    <property type="entry name" value="Winged helix' DNA-binding domain"/>
    <property type="match status" value="1"/>
</dbReference>
<dbReference type="PANTHER" id="PTHR33164">
    <property type="entry name" value="TRANSCRIPTIONAL REGULATOR, MARR FAMILY"/>
    <property type="match status" value="1"/>
</dbReference>
<evidence type="ECO:0000313" key="2">
    <source>
        <dbReference type="EMBL" id="TXL72459.1"/>
    </source>
</evidence>
<protein>
    <submittedName>
        <fullName evidence="2">MarR family transcriptional regulator</fullName>
    </submittedName>
</protein>
<evidence type="ECO:0000259" key="1">
    <source>
        <dbReference type="PROSITE" id="PS50995"/>
    </source>
</evidence>
<dbReference type="AlphaFoldDB" id="A0A5C8PG15"/>